<dbReference type="EMBL" id="CAJVPI010003917">
    <property type="protein sequence ID" value="CAG8663427.1"/>
    <property type="molecule type" value="Genomic_DNA"/>
</dbReference>
<keyword evidence="3" id="KW-1185">Reference proteome</keyword>
<feature type="non-terminal residue" evidence="2">
    <location>
        <position position="257"/>
    </location>
</feature>
<proteinExistence type="predicted"/>
<accession>A0A9N9E5J0</accession>
<reference evidence="2" key="1">
    <citation type="submission" date="2021-06" db="EMBL/GenBank/DDBJ databases">
        <authorList>
            <person name="Kallberg Y."/>
            <person name="Tangrot J."/>
            <person name="Rosling A."/>
        </authorList>
    </citation>
    <scope>NUCLEOTIDE SEQUENCE</scope>
    <source>
        <strain evidence="2">BR232B</strain>
    </source>
</reference>
<dbReference type="AlphaFoldDB" id="A0A9N9E5J0"/>
<dbReference type="Proteomes" id="UP000789739">
    <property type="component" value="Unassembled WGS sequence"/>
</dbReference>
<evidence type="ECO:0000313" key="2">
    <source>
        <dbReference type="EMBL" id="CAG8663427.1"/>
    </source>
</evidence>
<comment type="caution">
    <text evidence="2">The sequence shown here is derived from an EMBL/GenBank/DDBJ whole genome shotgun (WGS) entry which is preliminary data.</text>
</comment>
<sequence>INEKGVNDKADENDYDREVDGTKKKSGFFFVKSFEDEKEKDYKNHIYINSPGALWNVFGFIEFNEMESPSSGLRQIKKTDPGLLLLCMAQQMKETDPKSVRQMIINDDLFKKELGKKVSKVIKAMEIQEWIFMLLTNVKSKSLNVKDKEKSTFVIVGNDEFDEFYGYTYSSRAQFASTQRKIKINSAAPDVIRNILGFDSMQCSNLCKKRDHDAIKNLDDVCEMTGISKNSKRFKALKDLSDSGYIVFSDSNEQMEM</sequence>
<organism evidence="2 3">
    <name type="scientific">Paraglomus brasilianum</name>
    <dbReference type="NCBI Taxonomy" id="144538"/>
    <lineage>
        <taxon>Eukaryota</taxon>
        <taxon>Fungi</taxon>
        <taxon>Fungi incertae sedis</taxon>
        <taxon>Mucoromycota</taxon>
        <taxon>Glomeromycotina</taxon>
        <taxon>Glomeromycetes</taxon>
        <taxon>Paraglomerales</taxon>
        <taxon>Paraglomeraceae</taxon>
        <taxon>Paraglomus</taxon>
    </lineage>
</organism>
<evidence type="ECO:0000256" key="1">
    <source>
        <dbReference type="SAM" id="MobiDB-lite"/>
    </source>
</evidence>
<feature type="region of interest" description="Disordered" evidence="1">
    <location>
        <begin position="1"/>
        <end position="20"/>
    </location>
</feature>
<gene>
    <name evidence="2" type="ORF">PBRASI_LOCUS10911</name>
</gene>
<name>A0A9N9E5J0_9GLOM</name>
<protein>
    <submittedName>
        <fullName evidence="2">11302_t:CDS:1</fullName>
    </submittedName>
</protein>
<dbReference type="OrthoDB" id="2444088at2759"/>
<evidence type="ECO:0000313" key="3">
    <source>
        <dbReference type="Proteomes" id="UP000789739"/>
    </source>
</evidence>